<keyword evidence="4" id="KW-1185">Reference proteome</keyword>
<dbReference type="Proteomes" id="UP000629365">
    <property type="component" value="Unassembled WGS sequence"/>
</dbReference>
<dbReference type="SUPFAM" id="SSF48576">
    <property type="entry name" value="Terpenoid synthases"/>
    <property type="match status" value="1"/>
</dbReference>
<dbReference type="Pfam" id="PF00494">
    <property type="entry name" value="SQS_PSY"/>
    <property type="match status" value="1"/>
</dbReference>
<keyword evidence="2" id="KW-0808">Transferase</keyword>
<dbReference type="SFLD" id="SFLDG01018">
    <property type="entry name" value="Squalene/Phytoene_Synthase_Lik"/>
    <property type="match status" value="1"/>
</dbReference>
<dbReference type="PROSITE" id="PS01045">
    <property type="entry name" value="SQUALEN_PHYTOEN_SYN_2"/>
    <property type="match status" value="1"/>
</dbReference>
<evidence type="ECO:0000256" key="2">
    <source>
        <dbReference type="ARBA" id="ARBA00022679"/>
    </source>
</evidence>
<evidence type="ECO:0000313" key="3">
    <source>
        <dbReference type="EMBL" id="GGD66694.1"/>
    </source>
</evidence>
<dbReference type="EMBL" id="BMCM01000001">
    <property type="protein sequence ID" value="GGD66694.1"/>
    <property type="molecule type" value="Genomic_DNA"/>
</dbReference>
<dbReference type="InterPro" id="IPR044843">
    <property type="entry name" value="Trans_IPPS_bact-type"/>
</dbReference>
<dbReference type="InterPro" id="IPR019845">
    <property type="entry name" value="Squalene/phytoene_synthase_CS"/>
</dbReference>
<name>A0ABQ1RDB0_9MICO</name>
<accession>A0ABQ1RDB0</accession>
<dbReference type="InterPro" id="IPR008949">
    <property type="entry name" value="Isoprenoid_synthase_dom_sf"/>
</dbReference>
<dbReference type="RefSeq" id="WP_229702695.1">
    <property type="nucleotide sequence ID" value="NZ_BMCM01000001.1"/>
</dbReference>
<dbReference type="SFLD" id="SFLDS00005">
    <property type="entry name" value="Isoprenoid_Synthase_Type_I"/>
    <property type="match status" value="1"/>
</dbReference>
<evidence type="ECO:0000313" key="4">
    <source>
        <dbReference type="Proteomes" id="UP000629365"/>
    </source>
</evidence>
<sequence>MNSTDLALYTATANVSARVVIRRYSTSFGWASRLLPGSVRDHIARIYALVRIADELVDGPAEAAGVDREARAAMLDDLEAETERGLRLGFSTNLVVHAFAVTARAHGIGMDLCGPFFASMRRDIEAGVFDEAQLDEYIHGSAEVVGLMCLAVFEAGVVRDESERERLQEGARRLGAAFQKVNFLRDFAGDHDELGRTYLPAAAPAGPAPTLSEASKSEAVASIREDLRVADASIPLLHPSCRPAVWAARAMFGELADRIDAAPASVLMTTRVRVPDPVKARILVRALAMKARR</sequence>
<protein>
    <submittedName>
        <fullName evidence="3">Phytoene synthase</fullName>
    </submittedName>
</protein>
<dbReference type="Gene3D" id="1.10.600.10">
    <property type="entry name" value="Farnesyl Diphosphate Synthase"/>
    <property type="match status" value="1"/>
</dbReference>
<reference evidence="4" key="1">
    <citation type="journal article" date="2019" name="Int. J. Syst. Evol. Microbiol.">
        <title>The Global Catalogue of Microorganisms (GCM) 10K type strain sequencing project: providing services to taxonomists for standard genome sequencing and annotation.</title>
        <authorList>
            <consortium name="The Broad Institute Genomics Platform"/>
            <consortium name="The Broad Institute Genome Sequencing Center for Infectious Disease"/>
            <person name="Wu L."/>
            <person name="Ma J."/>
        </authorList>
    </citation>
    <scope>NUCLEOTIDE SEQUENCE [LARGE SCALE GENOMIC DNA]</scope>
    <source>
        <strain evidence="4">CCM 7640</strain>
    </source>
</reference>
<comment type="pathway">
    <text evidence="1">Carotenoid biosynthesis; phytoene biosynthesis.</text>
</comment>
<evidence type="ECO:0000256" key="1">
    <source>
        <dbReference type="ARBA" id="ARBA00004684"/>
    </source>
</evidence>
<proteinExistence type="predicted"/>
<gene>
    <name evidence="3" type="ORF">GCM10007269_07400</name>
</gene>
<dbReference type="InterPro" id="IPR002060">
    <property type="entry name" value="Squ/phyt_synthse"/>
</dbReference>
<dbReference type="SFLD" id="SFLDG01212">
    <property type="entry name" value="Phytoene_synthase_like"/>
    <property type="match status" value="1"/>
</dbReference>
<dbReference type="InterPro" id="IPR033904">
    <property type="entry name" value="Trans_IPPS_HH"/>
</dbReference>
<comment type="caution">
    <text evidence="3">The sequence shown here is derived from an EMBL/GenBank/DDBJ whole genome shotgun (WGS) entry which is preliminary data.</text>
</comment>
<dbReference type="CDD" id="cd00683">
    <property type="entry name" value="Trans_IPPS_HH"/>
    <property type="match status" value="1"/>
</dbReference>
<dbReference type="PANTHER" id="PTHR31480">
    <property type="entry name" value="BIFUNCTIONAL LYCOPENE CYCLASE/PHYTOENE SYNTHASE"/>
    <property type="match status" value="1"/>
</dbReference>
<organism evidence="3 4">
    <name type="scientific">Microbacterium murale</name>
    <dbReference type="NCBI Taxonomy" id="1081040"/>
    <lineage>
        <taxon>Bacteria</taxon>
        <taxon>Bacillati</taxon>
        <taxon>Actinomycetota</taxon>
        <taxon>Actinomycetes</taxon>
        <taxon>Micrococcales</taxon>
        <taxon>Microbacteriaceae</taxon>
        <taxon>Microbacterium</taxon>
    </lineage>
</organism>